<sequence length="473" mass="55148">MARHKEMYVISSHTKKIFANIRRIGAEFYGVITPLFDIMMVQATADMGDTPVETHQSPIDDQPSTFRPQKKQKPKRKQRKEAEVSPDELEDEDHVPTPFSDPLPSGEDSYTLNELMVFCTSLQEEGRMIKEIDQDDEIALDANTQGRKTNDEMFGVNDLTREEVVITVTDKVSTTLTIDVTEDEITMAQALATLKSASSKRKKEVSKVQKARLLVELIEKRKKHFVALRAQEKRNKTPPKAQMKGQICTYLRNMGGYKHSYLKGRSYYEIKKLFDREMKKVNHFIAMDSEAQKSCGKESQESVIDDTEELKKYMEIVPDDEDEVLIEATPISSRSPTIIDYKIYKEEKENYFMIIRDDAKDKFKKEKPVEDMDNLLFRTLKTMFEHHVEGTIWTHQQGLAKVKNWKLFESCEVYCITMQSIIYYLLVEKVYPLTRNTLHKLWSDVRLQVDHDVEMAYDLLRFIRKQLMEGYTP</sequence>
<feature type="compositionally biased region" description="Basic residues" evidence="1">
    <location>
        <begin position="68"/>
        <end position="79"/>
    </location>
</feature>
<name>A0A6L2J403_TANCI</name>
<evidence type="ECO:0000256" key="1">
    <source>
        <dbReference type="SAM" id="MobiDB-lite"/>
    </source>
</evidence>
<feature type="compositionally biased region" description="Acidic residues" evidence="1">
    <location>
        <begin position="84"/>
        <end position="93"/>
    </location>
</feature>
<dbReference type="EMBL" id="BKCJ010000283">
    <property type="protein sequence ID" value="GEU31753.1"/>
    <property type="molecule type" value="Genomic_DNA"/>
</dbReference>
<feature type="region of interest" description="Disordered" evidence="1">
    <location>
        <begin position="49"/>
        <end position="107"/>
    </location>
</feature>
<organism evidence="2">
    <name type="scientific">Tanacetum cinerariifolium</name>
    <name type="common">Dalmatian daisy</name>
    <name type="synonym">Chrysanthemum cinerariifolium</name>
    <dbReference type="NCBI Taxonomy" id="118510"/>
    <lineage>
        <taxon>Eukaryota</taxon>
        <taxon>Viridiplantae</taxon>
        <taxon>Streptophyta</taxon>
        <taxon>Embryophyta</taxon>
        <taxon>Tracheophyta</taxon>
        <taxon>Spermatophyta</taxon>
        <taxon>Magnoliopsida</taxon>
        <taxon>eudicotyledons</taxon>
        <taxon>Gunneridae</taxon>
        <taxon>Pentapetalae</taxon>
        <taxon>asterids</taxon>
        <taxon>campanulids</taxon>
        <taxon>Asterales</taxon>
        <taxon>Asteraceae</taxon>
        <taxon>Asteroideae</taxon>
        <taxon>Anthemideae</taxon>
        <taxon>Anthemidinae</taxon>
        <taxon>Tanacetum</taxon>
    </lineage>
</organism>
<comment type="caution">
    <text evidence="2">The sequence shown here is derived from an EMBL/GenBank/DDBJ whole genome shotgun (WGS) entry which is preliminary data.</text>
</comment>
<feature type="compositionally biased region" description="Polar residues" evidence="1">
    <location>
        <begin position="53"/>
        <end position="66"/>
    </location>
</feature>
<reference evidence="2" key="1">
    <citation type="journal article" date="2019" name="Sci. Rep.">
        <title>Draft genome of Tanacetum cinerariifolium, the natural source of mosquito coil.</title>
        <authorList>
            <person name="Yamashiro T."/>
            <person name="Shiraishi A."/>
            <person name="Satake H."/>
            <person name="Nakayama K."/>
        </authorList>
    </citation>
    <scope>NUCLEOTIDE SEQUENCE</scope>
</reference>
<gene>
    <name evidence="2" type="ORF">Tci_003731</name>
</gene>
<protein>
    <submittedName>
        <fullName evidence="2">Uncharacterized protein</fullName>
    </submittedName>
</protein>
<dbReference type="AlphaFoldDB" id="A0A6L2J403"/>
<accession>A0A6L2J403</accession>
<evidence type="ECO:0000313" key="2">
    <source>
        <dbReference type="EMBL" id="GEU31753.1"/>
    </source>
</evidence>
<proteinExistence type="predicted"/>